<feature type="compositionally biased region" description="Basic and acidic residues" evidence="1">
    <location>
        <begin position="76"/>
        <end position="85"/>
    </location>
</feature>
<evidence type="ECO:0000313" key="2">
    <source>
        <dbReference type="EMBL" id="KAK7085463.1"/>
    </source>
</evidence>
<sequence>DTNIKHIPLKRFTSHDKTKSDLIGYLVRAILDYKRDSPHLVLLSALGHPRSNQNQQFEDNSHEETDPLTSCLAVEASRRNPDAKL</sequence>
<feature type="region of interest" description="Disordered" evidence="1">
    <location>
        <begin position="50"/>
        <end position="85"/>
    </location>
</feature>
<evidence type="ECO:0000256" key="1">
    <source>
        <dbReference type="SAM" id="MobiDB-lite"/>
    </source>
</evidence>
<feature type="non-terminal residue" evidence="2">
    <location>
        <position position="1"/>
    </location>
</feature>
<proteinExistence type="predicted"/>
<name>A0AAN9AE65_HALRR</name>
<protein>
    <submittedName>
        <fullName evidence="2">Uncharacterized protein</fullName>
    </submittedName>
</protein>
<dbReference type="Proteomes" id="UP001381693">
    <property type="component" value="Unassembled WGS sequence"/>
</dbReference>
<accession>A0AAN9AE65</accession>
<feature type="non-terminal residue" evidence="2">
    <location>
        <position position="85"/>
    </location>
</feature>
<dbReference type="EMBL" id="JAXCGZ010000920">
    <property type="protein sequence ID" value="KAK7085463.1"/>
    <property type="molecule type" value="Genomic_DNA"/>
</dbReference>
<keyword evidence="3" id="KW-1185">Reference proteome</keyword>
<reference evidence="2 3" key="1">
    <citation type="submission" date="2023-11" db="EMBL/GenBank/DDBJ databases">
        <title>Halocaridina rubra genome assembly.</title>
        <authorList>
            <person name="Smith C."/>
        </authorList>
    </citation>
    <scope>NUCLEOTIDE SEQUENCE [LARGE SCALE GENOMIC DNA]</scope>
    <source>
        <strain evidence="2">EP-1</strain>
        <tissue evidence="2">Whole</tissue>
    </source>
</reference>
<comment type="caution">
    <text evidence="2">The sequence shown here is derived from an EMBL/GenBank/DDBJ whole genome shotgun (WGS) entry which is preliminary data.</text>
</comment>
<dbReference type="AlphaFoldDB" id="A0AAN9AE65"/>
<organism evidence="2 3">
    <name type="scientific">Halocaridina rubra</name>
    <name type="common">Hawaiian red shrimp</name>
    <dbReference type="NCBI Taxonomy" id="373956"/>
    <lineage>
        <taxon>Eukaryota</taxon>
        <taxon>Metazoa</taxon>
        <taxon>Ecdysozoa</taxon>
        <taxon>Arthropoda</taxon>
        <taxon>Crustacea</taxon>
        <taxon>Multicrustacea</taxon>
        <taxon>Malacostraca</taxon>
        <taxon>Eumalacostraca</taxon>
        <taxon>Eucarida</taxon>
        <taxon>Decapoda</taxon>
        <taxon>Pleocyemata</taxon>
        <taxon>Caridea</taxon>
        <taxon>Atyoidea</taxon>
        <taxon>Atyidae</taxon>
        <taxon>Halocaridina</taxon>
    </lineage>
</organism>
<gene>
    <name evidence="2" type="ORF">SK128_015640</name>
</gene>
<evidence type="ECO:0000313" key="3">
    <source>
        <dbReference type="Proteomes" id="UP001381693"/>
    </source>
</evidence>